<feature type="domain" description="Protein kinase" evidence="10">
    <location>
        <begin position="5"/>
        <end position="135"/>
    </location>
</feature>
<keyword evidence="2" id="KW-0723">Serine/threonine-protein kinase</keyword>
<reference evidence="11 12" key="1">
    <citation type="submission" date="2024-04" db="EMBL/GenBank/DDBJ databases">
        <title>Tritrichomonas musculus Genome.</title>
        <authorList>
            <person name="Alves-Ferreira E."/>
            <person name="Grigg M."/>
            <person name="Lorenzi H."/>
            <person name="Galac M."/>
        </authorList>
    </citation>
    <scope>NUCLEOTIDE SEQUENCE [LARGE SCALE GENOMIC DNA]</scope>
    <source>
        <strain evidence="11 12">EAF2021</strain>
    </source>
</reference>
<dbReference type="Proteomes" id="UP001470230">
    <property type="component" value="Unassembled WGS sequence"/>
</dbReference>
<evidence type="ECO:0000256" key="5">
    <source>
        <dbReference type="ARBA" id="ARBA00022777"/>
    </source>
</evidence>
<evidence type="ECO:0000256" key="3">
    <source>
        <dbReference type="ARBA" id="ARBA00022679"/>
    </source>
</evidence>
<evidence type="ECO:0000313" key="11">
    <source>
        <dbReference type="EMBL" id="KAK8836840.1"/>
    </source>
</evidence>
<keyword evidence="4 9" id="KW-0547">Nucleotide-binding</keyword>
<dbReference type="Gene3D" id="1.10.510.10">
    <property type="entry name" value="Transferase(Phosphotransferase) domain 1"/>
    <property type="match status" value="1"/>
</dbReference>
<dbReference type="EC" id="2.7.11.1" evidence="1"/>
<gene>
    <name evidence="11" type="ORF">M9Y10_037364</name>
</gene>
<dbReference type="Pfam" id="PF00069">
    <property type="entry name" value="Pkinase"/>
    <property type="match status" value="1"/>
</dbReference>
<keyword evidence="6 9" id="KW-0067">ATP-binding</keyword>
<dbReference type="PROSITE" id="PS50011">
    <property type="entry name" value="PROTEIN_KINASE_DOM"/>
    <property type="match status" value="1"/>
</dbReference>
<evidence type="ECO:0000313" key="12">
    <source>
        <dbReference type="Proteomes" id="UP001470230"/>
    </source>
</evidence>
<dbReference type="InterPro" id="IPR000719">
    <property type="entry name" value="Prot_kinase_dom"/>
</dbReference>
<dbReference type="InterPro" id="IPR011009">
    <property type="entry name" value="Kinase-like_dom_sf"/>
</dbReference>
<dbReference type="InterPro" id="IPR053235">
    <property type="entry name" value="Ser_Thr_kinase"/>
</dbReference>
<sequence>MKGIVKEGYPIGSGVGGRIYKVFMKKFYALKEIILNGRDTEKVRKFLAEYELMHMLNHPNILKAYGLFLGDKESLPSILLDMCSMNLEEYLTKMSPTKVKIVFIIYQIIEGMKYIHFRNKKFFSFWHSIQFSIKY</sequence>
<keyword evidence="3" id="KW-0808">Transferase</keyword>
<evidence type="ECO:0000256" key="6">
    <source>
        <dbReference type="ARBA" id="ARBA00022840"/>
    </source>
</evidence>
<evidence type="ECO:0000256" key="1">
    <source>
        <dbReference type="ARBA" id="ARBA00012513"/>
    </source>
</evidence>
<dbReference type="PANTHER" id="PTHR24361">
    <property type="entry name" value="MITOGEN-ACTIVATED KINASE KINASE KINASE"/>
    <property type="match status" value="1"/>
</dbReference>
<dbReference type="InterPro" id="IPR017441">
    <property type="entry name" value="Protein_kinase_ATP_BS"/>
</dbReference>
<dbReference type="SUPFAM" id="SSF56112">
    <property type="entry name" value="Protein kinase-like (PK-like)"/>
    <property type="match status" value="1"/>
</dbReference>
<feature type="binding site" evidence="9">
    <location>
        <position position="31"/>
    </location>
    <ligand>
        <name>ATP</name>
        <dbReference type="ChEBI" id="CHEBI:30616"/>
    </ligand>
</feature>
<evidence type="ECO:0000256" key="8">
    <source>
        <dbReference type="ARBA" id="ARBA00048679"/>
    </source>
</evidence>
<comment type="catalytic activity">
    <reaction evidence="8">
        <text>L-seryl-[protein] + ATP = O-phospho-L-seryl-[protein] + ADP + H(+)</text>
        <dbReference type="Rhea" id="RHEA:17989"/>
        <dbReference type="Rhea" id="RHEA-COMP:9863"/>
        <dbReference type="Rhea" id="RHEA-COMP:11604"/>
        <dbReference type="ChEBI" id="CHEBI:15378"/>
        <dbReference type="ChEBI" id="CHEBI:29999"/>
        <dbReference type="ChEBI" id="CHEBI:30616"/>
        <dbReference type="ChEBI" id="CHEBI:83421"/>
        <dbReference type="ChEBI" id="CHEBI:456216"/>
        <dbReference type="EC" id="2.7.11.1"/>
    </reaction>
</comment>
<evidence type="ECO:0000256" key="2">
    <source>
        <dbReference type="ARBA" id="ARBA00022527"/>
    </source>
</evidence>
<dbReference type="EMBL" id="JAPFFF010000063">
    <property type="protein sequence ID" value="KAK8836840.1"/>
    <property type="molecule type" value="Genomic_DNA"/>
</dbReference>
<protein>
    <recommendedName>
        <fullName evidence="1">non-specific serine/threonine protein kinase</fullName>
        <ecNumber evidence="1">2.7.11.1</ecNumber>
    </recommendedName>
</protein>
<dbReference type="PROSITE" id="PS00107">
    <property type="entry name" value="PROTEIN_KINASE_ATP"/>
    <property type="match status" value="1"/>
</dbReference>
<organism evidence="11 12">
    <name type="scientific">Tritrichomonas musculus</name>
    <dbReference type="NCBI Taxonomy" id="1915356"/>
    <lineage>
        <taxon>Eukaryota</taxon>
        <taxon>Metamonada</taxon>
        <taxon>Parabasalia</taxon>
        <taxon>Tritrichomonadida</taxon>
        <taxon>Tritrichomonadidae</taxon>
        <taxon>Tritrichomonas</taxon>
    </lineage>
</organism>
<evidence type="ECO:0000256" key="4">
    <source>
        <dbReference type="ARBA" id="ARBA00022741"/>
    </source>
</evidence>
<proteinExistence type="predicted"/>
<dbReference type="PANTHER" id="PTHR24361:SF433">
    <property type="entry name" value="PROTEIN KINASE DOMAIN-CONTAINING PROTEIN"/>
    <property type="match status" value="1"/>
</dbReference>
<accession>A0ABR2GUH3</accession>
<name>A0ABR2GUH3_9EUKA</name>
<evidence type="ECO:0000259" key="10">
    <source>
        <dbReference type="PROSITE" id="PS50011"/>
    </source>
</evidence>
<comment type="caution">
    <text evidence="11">The sequence shown here is derived from an EMBL/GenBank/DDBJ whole genome shotgun (WGS) entry which is preliminary data.</text>
</comment>
<comment type="catalytic activity">
    <reaction evidence="7">
        <text>L-threonyl-[protein] + ATP = O-phospho-L-threonyl-[protein] + ADP + H(+)</text>
        <dbReference type="Rhea" id="RHEA:46608"/>
        <dbReference type="Rhea" id="RHEA-COMP:11060"/>
        <dbReference type="Rhea" id="RHEA-COMP:11605"/>
        <dbReference type="ChEBI" id="CHEBI:15378"/>
        <dbReference type="ChEBI" id="CHEBI:30013"/>
        <dbReference type="ChEBI" id="CHEBI:30616"/>
        <dbReference type="ChEBI" id="CHEBI:61977"/>
        <dbReference type="ChEBI" id="CHEBI:456216"/>
        <dbReference type="EC" id="2.7.11.1"/>
    </reaction>
</comment>
<evidence type="ECO:0000256" key="7">
    <source>
        <dbReference type="ARBA" id="ARBA00047899"/>
    </source>
</evidence>
<evidence type="ECO:0000256" key="9">
    <source>
        <dbReference type="PROSITE-ProRule" id="PRU10141"/>
    </source>
</evidence>
<keyword evidence="12" id="KW-1185">Reference proteome</keyword>
<keyword evidence="5" id="KW-0418">Kinase</keyword>